<dbReference type="RefSeq" id="WP_221978963.1">
    <property type="nucleotide sequence ID" value="NZ_JAAXQQ010000004.1"/>
</dbReference>
<dbReference type="InterPro" id="IPR001867">
    <property type="entry name" value="OmpR/PhoB-type_DNA-bd"/>
</dbReference>
<evidence type="ECO:0000259" key="3">
    <source>
        <dbReference type="PROSITE" id="PS51755"/>
    </source>
</evidence>
<dbReference type="SUPFAM" id="SSF52540">
    <property type="entry name" value="P-loop containing nucleoside triphosphate hydrolases"/>
    <property type="match status" value="1"/>
</dbReference>
<evidence type="ECO:0000256" key="1">
    <source>
        <dbReference type="ARBA" id="ARBA00023125"/>
    </source>
</evidence>
<dbReference type="InterPro" id="IPR036388">
    <property type="entry name" value="WH-like_DNA-bd_sf"/>
</dbReference>
<dbReference type="PANTHER" id="PTHR47691:SF3">
    <property type="entry name" value="HTH-TYPE TRANSCRIPTIONAL REGULATOR RV0890C-RELATED"/>
    <property type="match status" value="1"/>
</dbReference>
<keyword evidence="1 2" id="KW-0238">DNA-binding</keyword>
<evidence type="ECO:0000313" key="4">
    <source>
        <dbReference type="EMBL" id="MBY3064521.1"/>
    </source>
</evidence>
<organism evidence="4 5">
    <name type="scientific">Rhizobium laguerreae</name>
    <dbReference type="NCBI Taxonomy" id="1076926"/>
    <lineage>
        <taxon>Bacteria</taxon>
        <taxon>Pseudomonadati</taxon>
        <taxon>Pseudomonadota</taxon>
        <taxon>Alphaproteobacteria</taxon>
        <taxon>Hyphomicrobiales</taxon>
        <taxon>Rhizobiaceae</taxon>
        <taxon>Rhizobium/Agrobacterium group</taxon>
        <taxon>Rhizobium</taxon>
    </lineage>
</organism>
<dbReference type="Pfam" id="PF00486">
    <property type="entry name" value="Trans_reg_C"/>
    <property type="match status" value="1"/>
</dbReference>
<dbReference type="SMART" id="SM00862">
    <property type="entry name" value="Trans_reg_C"/>
    <property type="match status" value="1"/>
</dbReference>
<protein>
    <submittedName>
        <fullName evidence="4">Transcriptional regulator</fullName>
    </submittedName>
</protein>
<gene>
    <name evidence="4" type="ORF">HFO74_13925</name>
</gene>
<dbReference type="Proteomes" id="UP000758022">
    <property type="component" value="Unassembled WGS sequence"/>
</dbReference>
<evidence type="ECO:0000313" key="5">
    <source>
        <dbReference type="Proteomes" id="UP000758022"/>
    </source>
</evidence>
<dbReference type="Gene3D" id="3.40.50.300">
    <property type="entry name" value="P-loop containing nucleotide triphosphate hydrolases"/>
    <property type="match status" value="1"/>
</dbReference>
<proteinExistence type="predicted"/>
<comment type="caution">
    <text evidence="4">The sequence shown here is derived from an EMBL/GenBank/DDBJ whole genome shotgun (WGS) entry which is preliminary data.</text>
</comment>
<feature type="DNA-binding region" description="OmpR/PhoB-type" evidence="2">
    <location>
        <begin position="10"/>
        <end position="108"/>
    </location>
</feature>
<feature type="domain" description="OmpR/PhoB-type" evidence="3">
    <location>
        <begin position="10"/>
        <end position="108"/>
    </location>
</feature>
<dbReference type="AlphaFoldDB" id="A0AB35FG23"/>
<dbReference type="PANTHER" id="PTHR47691">
    <property type="entry name" value="REGULATOR-RELATED"/>
    <property type="match status" value="1"/>
</dbReference>
<name>A0AB35FG23_9HYPH</name>
<dbReference type="EMBL" id="JAAXQQ010000004">
    <property type="protein sequence ID" value="MBY3064521.1"/>
    <property type="molecule type" value="Genomic_DNA"/>
</dbReference>
<dbReference type="GO" id="GO:0006355">
    <property type="term" value="P:regulation of DNA-templated transcription"/>
    <property type="evidence" value="ECO:0007669"/>
    <property type="project" value="InterPro"/>
</dbReference>
<dbReference type="SUPFAM" id="SSF46894">
    <property type="entry name" value="C-terminal effector domain of the bipartite response regulators"/>
    <property type="match status" value="1"/>
</dbReference>
<sequence length="961" mass="103743">MEDAETSTVGNTTNFGPFQLIAPKRLLLRDQQPVTIGSRALDILILLVEHSGSVVTRRKIIDHVWPDLTVEDANLRVHIAGLRKALGDGLNGARYVTNVTGRGYCFVAPLSTSLGTTSDVAVSPAPTTATSVRGPRLPSRLARIIGRDGAISALTELVLSKRFVTVMGSGGLGKTTVAVISAHELLEAFDQAVFFIDFATIADESLVANAILSVVGVGPNSSDFLSDLIDAFCHRRVLLVLDNCEHVVNSVAGVAERLFADAPGVHLLTTSREALRVEGEFVFILQPLDTPPDHHEMTVGKVNSYSAVQLFMERAAASGYDTALAEGDVQTIVQLCRRLDGIPLAIELAASRMGTYGMTGTADLLDHSFRWQLRGRRNALPRHQTLEAMHDWSFNLLSNREREVLANLSVFRGQFTIEAARSVAGRSNLDFPEIDRALAGLVDKSLLATSTADGSTRFRLPETTRVYALMKLDEGEDKHGATKRHALYYLGLVNMPRTPSPNGNTSWSGLHIGNIRAALEWCFSHRGDADAGIELAARATPILLELGLLRECEEWAERGLSILGESHLGTEIELALQKSLAIASMFTRANGADVRAAIERGLSLAEVLGEREQQLDLLAGLHIFLTRLGDFHGSLQVATRSAEVATSIGGTASAAIARWMLGTSHHLVGDHIAARDHCEAGLQLFPTSMQQRFDVFGYNHRIRALAVLARTLWMRGLPDQAGTAACQAIAYAERLNRPADVCIALIYATTVLHWRGDEAAADSAISRLVALASDFTLGPYHAVGLALRAEHVVLYGELEVGIELLSAAISELRTKRHNVLMGHFNAVLARAHTRAGRIEIASELLEAALGAVLQGGSTYELPDLLRSKGEMLFAGGNLYVHEAEQVLLQAIRHADLQGAPSAGLQAAIPLAAHWLETGRRREAHALLTSIYDEFTEGFGTVDLCRAASLLRAAAHECTVAG</sequence>
<dbReference type="InterPro" id="IPR058852">
    <property type="entry name" value="HTH_77"/>
</dbReference>
<dbReference type="InterPro" id="IPR016032">
    <property type="entry name" value="Sig_transdc_resp-reg_C-effctor"/>
</dbReference>
<dbReference type="PROSITE" id="PS51755">
    <property type="entry name" value="OMPR_PHOB"/>
    <property type="match status" value="1"/>
</dbReference>
<dbReference type="Pfam" id="PF25872">
    <property type="entry name" value="HTH_77"/>
    <property type="match status" value="1"/>
</dbReference>
<dbReference type="GO" id="GO:0003677">
    <property type="term" value="F:DNA binding"/>
    <property type="evidence" value="ECO:0007669"/>
    <property type="project" value="UniProtKB-UniRule"/>
</dbReference>
<dbReference type="InterPro" id="IPR011990">
    <property type="entry name" value="TPR-like_helical_dom_sf"/>
</dbReference>
<dbReference type="PRINTS" id="PR00364">
    <property type="entry name" value="DISEASERSIST"/>
</dbReference>
<dbReference type="InterPro" id="IPR027417">
    <property type="entry name" value="P-loop_NTPase"/>
</dbReference>
<dbReference type="SUPFAM" id="SSF48452">
    <property type="entry name" value="TPR-like"/>
    <property type="match status" value="2"/>
</dbReference>
<reference evidence="4" key="1">
    <citation type="submission" date="2020-04" db="EMBL/GenBank/DDBJ databases">
        <title>Global-level population genomics supports evidence of horizontal gene transfer on evolution of Rhizobia in Lentils.</title>
        <authorList>
            <person name="Gai Y."/>
            <person name="Cook D."/>
            <person name="Riely B."/>
        </authorList>
    </citation>
    <scope>NUCLEOTIDE SEQUENCE</scope>
    <source>
        <strain evidence="4">TLR9</strain>
    </source>
</reference>
<dbReference type="Gene3D" id="1.10.10.10">
    <property type="entry name" value="Winged helix-like DNA-binding domain superfamily/Winged helix DNA-binding domain"/>
    <property type="match status" value="1"/>
</dbReference>
<dbReference type="Gene3D" id="1.25.40.10">
    <property type="entry name" value="Tetratricopeptide repeat domain"/>
    <property type="match status" value="2"/>
</dbReference>
<evidence type="ECO:0000256" key="2">
    <source>
        <dbReference type="PROSITE-ProRule" id="PRU01091"/>
    </source>
</evidence>
<accession>A0AB35FG23</accession>
<dbReference type="CDD" id="cd00383">
    <property type="entry name" value="trans_reg_C"/>
    <property type="match status" value="1"/>
</dbReference>
<dbReference type="GO" id="GO:0000160">
    <property type="term" value="P:phosphorelay signal transduction system"/>
    <property type="evidence" value="ECO:0007669"/>
    <property type="project" value="InterPro"/>
</dbReference>